<keyword evidence="1" id="KW-0539">Nucleus</keyword>
<organism evidence="3 4">
    <name type="scientific">Coniochaeta ligniaria NRRL 30616</name>
    <dbReference type="NCBI Taxonomy" id="1408157"/>
    <lineage>
        <taxon>Eukaryota</taxon>
        <taxon>Fungi</taxon>
        <taxon>Dikarya</taxon>
        <taxon>Ascomycota</taxon>
        <taxon>Pezizomycotina</taxon>
        <taxon>Sordariomycetes</taxon>
        <taxon>Sordariomycetidae</taxon>
        <taxon>Coniochaetales</taxon>
        <taxon>Coniochaetaceae</taxon>
        <taxon>Coniochaeta</taxon>
    </lineage>
</organism>
<dbReference type="Gene3D" id="4.10.240.10">
    <property type="entry name" value="Zn(2)-C6 fungal-type DNA-binding domain"/>
    <property type="match status" value="1"/>
</dbReference>
<sequence length="420" mass="45993">MVYRGPSKGCKTCRIRRVRCDQRKPTCGNCPKQKLECPGYGDQFLHRHRDETMKTAKRSGSSVVAFQSLAETAILKSPVIPDDSFVPATQHRSLVLSSLLPGTQDVALNFFFLAYGSSLDIEATGSLFHLLPAMYATCAPSSPLALATAALAVNITGLWRLRGSDTTLARQLYAQAVTRVRETIMDTTQNRSDELLMATLVLESYDSVNREHQCNLSPSVHASGSGALLKHRAVLNYRNQLSQHLVLAIRNKYVQDALTGGQCVKDISDIWLDYGPLPQSPAASLDRLAFDVFQLRGSSRLASDRPSELSLPGNETSRGLVVSQSLALHEECARWIDSLPNRWHPVAVNRVDIHGSVKAAGMYGTTCHVYANLSIATVRNLHRVIELGVLQILSTFPHTLVEAVCNATGLPRPPNTLGRV</sequence>
<feature type="domain" description="Zn(2)-C6 fungal-type" evidence="2">
    <location>
        <begin position="9"/>
        <end position="37"/>
    </location>
</feature>
<dbReference type="CDD" id="cd00067">
    <property type="entry name" value="GAL4"/>
    <property type="match status" value="1"/>
</dbReference>
<dbReference type="SUPFAM" id="SSF57701">
    <property type="entry name" value="Zn2/Cys6 DNA-binding domain"/>
    <property type="match status" value="1"/>
</dbReference>
<name>A0A1J7JAF3_9PEZI</name>
<evidence type="ECO:0000313" key="4">
    <source>
        <dbReference type="Proteomes" id="UP000182658"/>
    </source>
</evidence>
<dbReference type="PROSITE" id="PS00463">
    <property type="entry name" value="ZN2_CY6_FUNGAL_1"/>
    <property type="match status" value="1"/>
</dbReference>
<dbReference type="InterPro" id="IPR053175">
    <property type="entry name" value="DHMBA_Reg_Transcription_Factor"/>
</dbReference>
<protein>
    <recommendedName>
        <fullName evidence="2">Zn(2)-C6 fungal-type domain-containing protein</fullName>
    </recommendedName>
</protein>
<dbReference type="OrthoDB" id="2991872at2759"/>
<dbReference type="GO" id="GO:0008270">
    <property type="term" value="F:zinc ion binding"/>
    <property type="evidence" value="ECO:0007669"/>
    <property type="project" value="InterPro"/>
</dbReference>
<reference evidence="3 4" key="1">
    <citation type="submission" date="2016-10" db="EMBL/GenBank/DDBJ databases">
        <title>Draft genome sequence of Coniochaeta ligniaria NRRL30616, a lignocellulolytic fungus for bioabatement of inhibitors in plant biomass hydrolysates.</title>
        <authorList>
            <consortium name="DOE Joint Genome Institute"/>
            <person name="Jimenez D.J."/>
            <person name="Hector R.E."/>
            <person name="Riley R."/>
            <person name="Sun H."/>
            <person name="Grigoriev I.V."/>
            <person name="Van Elsas J.D."/>
            <person name="Nichols N.N."/>
        </authorList>
    </citation>
    <scope>NUCLEOTIDE SEQUENCE [LARGE SCALE GENOMIC DNA]</scope>
    <source>
        <strain evidence="3 4">NRRL 30616</strain>
    </source>
</reference>
<dbReference type="InterPro" id="IPR001138">
    <property type="entry name" value="Zn2Cys6_DnaBD"/>
</dbReference>
<keyword evidence="4" id="KW-1185">Reference proteome</keyword>
<dbReference type="Proteomes" id="UP000182658">
    <property type="component" value="Unassembled WGS sequence"/>
</dbReference>
<accession>A0A1J7JAF3</accession>
<dbReference type="GO" id="GO:0000981">
    <property type="term" value="F:DNA-binding transcription factor activity, RNA polymerase II-specific"/>
    <property type="evidence" value="ECO:0007669"/>
    <property type="project" value="InterPro"/>
</dbReference>
<dbReference type="InterPro" id="IPR036864">
    <property type="entry name" value="Zn2-C6_fun-type_DNA-bd_sf"/>
</dbReference>
<dbReference type="Pfam" id="PF00172">
    <property type="entry name" value="Zn_clus"/>
    <property type="match status" value="1"/>
</dbReference>
<dbReference type="InParanoid" id="A0A1J7JAF3"/>
<dbReference type="EMBL" id="KV875100">
    <property type="protein sequence ID" value="OIW26196.1"/>
    <property type="molecule type" value="Genomic_DNA"/>
</dbReference>
<dbReference type="AlphaFoldDB" id="A0A1J7JAF3"/>
<evidence type="ECO:0000256" key="1">
    <source>
        <dbReference type="ARBA" id="ARBA00023242"/>
    </source>
</evidence>
<evidence type="ECO:0000259" key="2">
    <source>
        <dbReference type="PROSITE" id="PS50048"/>
    </source>
</evidence>
<dbReference type="PROSITE" id="PS50048">
    <property type="entry name" value="ZN2_CY6_FUNGAL_2"/>
    <property type="match status" value="1"/>
</dbReference>
<dbReference type="SMART" id="SM00066">
    <property type="entry name" value="GAL4"/>
    <property type="match status" value="1"/>
</dbReference>
<dbReference type="PANTHER" id="PTHR38791">
    <property type="entry name" value="ZN(II)2CYS6 TRANSCRIPTION FACTOR (EUROFUNG)-RELATED-RELATED"/>
    <property type="match status" value="1"/>
</dbReference>
<gene>
    <name evidence="3" type="ORF">CONLIGDRAFT_706264</name>
</gene>
<evidence type="ECO:0000313" key="3">
    <source>
        <dbReference type="EMBL" id="OIW26196.1"/>
    </source>
</evidence>
<proteinExistence type="predicted"/>